<feature type="transmembrane region" description="Helical" evidence="13">
    <location>
        <begin position="809"/>
        <end position="832"/>
    </location>
</feature>
<evidence type="ECO:0000256" key="5">
    <source>
        <dbReference type="ARBA" id="ARBA00022729"/>
    </source>
</evidence>
<keyword evidence="12" id="KW-0325">Glycoprotein</keyword>
<dbReference type="Pfam" id="PF08263">
    <property type="entry name" value="LRRNT_2"/>
    <property type="match status" value="1"/>
</dbReference>
<evidence type="ECO:0000256" key="14">
    <source>
        <dbReference type="SAM" id="SignalP"/>
    </source>
</evidence>
<evidence type="ECO:0000256" key="1">
    <source>
        <dbReference type="ARBA" id="ARBA00004479"/>
    </source>
</evidence>
<protein>
    <recommendedName>
        <fullName evidence="15">Protein kinase domain-containing protein</fullName>
    </recommendedName>
</protein>
<dbReference type="PANTHER" id="PTHR48053:SF152">
    <property type="entry name" value="(WILD MALAYSIAN BANANA) HYPOTHETICAL PROTEIN"/>
    <property type="match status" value="1"/>
</dbReference>
<evidence type="ECO:0000313" key="17">
    <source>
        <dbReference type="Proteomes" id="UP001172457"/>
    </source>
</evidence>
<comment type="similarity">
    <text evidence="2">Belongs to the protein kinase superfamily. Ser/Thr protein kinase family.</text>
</comment>
<dbReference type="Gene3D" id="1.10.510.10">
    <property type="entry name" value="Transferase(Phosphotransferase) domain 1"/>
    <property type="match status" value="1"/>
</dbReference>
<dbReference type="FunFam" id="3.80.10.10:FF:000676">
    <property type="entry name" value="LRR receptor-like serine/threonine-protein kinase FLS2"/>
    <property type="match status" value="1"/>
</dbReference>
<dbReference type="SMART" id="SM00220">
    <property type="entry name" value="S_TKc"/>
    <property type="match status" value="1"/>
</dbReference>
<dbReference type="Pfam" id="PF13855">
    <property type="entry name" value="LRR_8"/>
    <property type="match status" value="2"/>
</dbReference>
<comment type="subcellular location">
    <subcellularLocation>
        <location evidence="1">Membrane</location>
        <topology evidence="1">Single-pass type I membrane protein</topology>
    </subcellularLocation>
</comment>
<dbReference type="GO" id="GO:0016020">
    <property type="term" value="C:membrane"/>
    <property type="evidence" value="ECO:0007669"/>
    <property type="project" value="UniProtKB-SubCell"/>
</dbReference>
<evidence type="ECO:0000256" key="6">
    <source>
        <dbReference type="ARBA" id="ARBA00022737"/>
    </source>
</evidence>
<keyword evidence="4 13" id="KW-0812">Transmembrane</keyword>
<dbReference type="Pfam" id="PF00069">
    <property type="entry name" value="Pkinase"/>
    <property type="match status" value="1"/>
</dbReference>
<dbReference type="PROSITE" id="PS00108">
    <property type="entry name" value="PROTEIN_KINASE_ST"/>
    <property type="match status" value="1"/>
</dbReference>
<feature type="signal peptide" evidence="14">
    <location>
        <begin position="1"/>
        <end position="24"/>
    </location>
</feature>
<dbReference type="Pfam" id="PF00560">
    <property type="entry name" value="LRR_1"/>
    <property type="match status" value="11"/>
</dbReference>
<dbReference type="Gene3D" id="3.30.200.20">
    <property type="entry name" value="Phosphorylase Kinase, domain 1"/>
    <property type="match status" value="1"/>
</dbReference>
<evidence type="ECO:0000256" key="2">
    <source>
        <dbReference type="ARBA" id="ARBA00008684"/>
    </source>
</evidence>
<evidence type="ECO:0000256" key="11">
    <source>
        <dbReference type="ARBA" id="ARBA00023170"/>
    </source>
</evidence>
<keyword evidence="10 13" id="KW-0472">Membrane</keyword>
<dbReference type="InterPro" id="IPR001611">
    <property type="entry name" value="Leu-rich_rpt"/>
</dbReference>
<gene>
    <name evidence="16" type="ORF">OSB04_001573</name>
</gene>
<keyword evidence="11" id="KW-0675">Receptor</keyword>
<sequence>MNSSMVFKSFLLLHFLLVLGVLSADSISKDEEEEALKHFKNSITDDPTGALLDWNPDSTHHCNWTGIQCDDDSGLVISISIQEKQLKGQISPFLGNLSSLQILDLTSNSFTGIIPSQLHFCTQLSTLSLYANSLSGRIPPELGKLRNLQLLDLGHNSLSGSIPVSLCNCTSLVQLSLDENQLNGTIPDRIGDLINLQLLGAFGNLLQGSIPTSVGLLKELQALDFSVNRLSGTVPREIGNLSSLQVLQLFENSFSGEIPPEVGRCTNLALLNLYRNKFVGAIPEELGNLVGLQFLRLYDNRLNSTIPSSLFRLKSLLVLQLGRNNLSGNVSSDIGFLESLQSLTLHENKLSGKIPESITRLVNLTYLTASLNFLTGTIPSRIGSLHNLKNLSLSNNLLEGSIPSSLSNCTSMRLLDLSRNRISGEIPEGLGRLSNLTSLSLGDNRISGRIPDDIFDCLNLKILDLAHNNITGLLSSRIGRLSSLQILQIHGNLIFGQIPREIGNLTSLMLLNLGQNRFSGTIPVEISKVPHLQSLLLGNNILEGQIPEEIFELKQLTELYLMDNKFIGSIPRSFSNLELLSRLDLSGNGFNGSIPDSLMKLNQLILIDLSHNSLTGSISGPLVSSFKNLQIYLNLSSNFLTGKIPNELGDLEMVEAIDFSNNNLSGGIPITLQRCRNLGSLDFSRNRFSGSLEAEIFPSLDMLASVNLSSNMFDDPGKHRKFDSSYFRRSIRKKFTGLIPENFGNISTLKHLNLSFNRLEGRIPDSGIFRNASAVELLGNPSLCVSNDTKSCAISSRSNHSANKISRKAVLILAILGSLALFLVLIISVLCYRHVRIPKVKESENPDPEYARGSILKRFDRKELEKATNDFNEGNIVGSSSLSTVYKGRLEDGTTIAVKILNFIQYSTASDRSFNREMKTLSKLRHRNLVKVIGYAWESGKLKSLVLEFMENGNLDQVIHDSRVDRSRWGLSERVEVLVSVSRGLVYLHSGYDFPIVHCDLKPSNILLDGKWEARVSDFGTARILGVHKQDGSSVSSGSAFEGTIGYLAPEFAYMRKVTTKVDVFSFGIIMMEFITRKRPTGLTEEDGLQITLPQLVDQAVSSGFNEVIEIVDPDLNSNFSTKQRVIEQLLKLALCCTRMDPEDRPDMNEVLSSLSKISKKV</sequence>
<dbReference type="Gene3D" id="3.80.10.10">
    <property type="entry name" value="Ribonuclease Inhibitor"/>
    <property type="match status" value="8"/>
</dbReference>
<dbReference type="InterPro" id="IPR003591">
    <property type="entry name" value="Leu-rich_rpt_typical-subtyp"/>
</dbReference>
<dbReference type="GO" id="GO:0009791">
    <property type="term" value="P:post-embryonic development"/>
    <property type="evidence" value="ECO:0007669"/>
    <property type="project" value="UniProtKB-ARBA"/>
</dbReference>
<dbReference type="FunFam" id="3.30.200.20:FF:001009">
    <property type="entry name" value="LRR receptor-like serine/threonine-protein kinase FLS2"/>
    <property type="match status" value="1"/>
</dbReference>
<dbReference type="SMART" id="SM00369">
    <property type="entry name" value="LRR_TYP"/>
    <property type="match status" value="12"/>
</dbReference>
<dbReference type="GO" id="GO:0051707">
    <property type="term" value="P:response to other organism"/>
    <property type="evidence" value="ECO:0007669"/>
    <property type="project" value="UniProtKB-ARBA"/>
</dbReference>
<dbReference type="InterPro" id="IPR008271">
    <property type="entry name" value="Ser/Thr_kinase_AS"/>
</dbReference>
<dbReference type="FunFam" id="3.80.10.10:FF:000095">
    <property type="entry name" value="LRR receptor-like serine/threonine-protein kinase GSO1"/>
    <property type="match status" value="1"/>
</dbReference>
<proteinExistence type="inferred from homology"/>
<dbReference type="SMART" id="SM00365">
    <property type="entry name" value="LRR_SD22"/>
    <property type="match status" value="6"/>
</dbReference>
<dbReference type="PANTHER" id="PTHR48053">
    <property type="entry name" value="LEUCINE RICH REPEAT FAMILY PROTEIN, EXPRESSED"/>
    <property type="match status" value="1"/>
</dbReference>
<dbReference type="SUPFAM" id="SSF52058">
    <property type="entry name" value="L domain-like"/>
    <property type="match status" value="3"/>
</dbReference>
<evidence type="ECO:0000256" key="9">
    <source>
        <dbReference type="ARBA" id="ARBA00022989"/>
    </source>
</evidence>
<dbReference type="AlphaFoldDB" id="A0AA38WLJ4"/>
<accession>A0AA38WLJ4</accession>
<keyword evidence="9 13" id="KW-1133">Transmembrane helix</keyword>
<dbReference type="InterPro" id="IPR011009">
    <property type="entry name" value="Kinase-like_dom_sf"/>
</dbReference>
<dbReference type="InterPro" id="IPR000719">
    <property type="entry name" value="Prot_kinase_dom"/>
</dbReference>
<keyword evidence="7" id="KW-0547">Nucleotide-binding</keyword>
<evidence type="ECO:0000259" key="15">
    <source>
        <dbReference type="PROSITE" id="PS50011"/>
    </source>
</evidence>
<dbReference type="PROSITE" id="PS50011">
    <property type="entry name" value="PROTEIN_KINASE_DOM"/>
    <property type="match status" value="1"/>
</dbReference>
<evidence type="ECO:0000256" key="8">
    <source>
        <dbReference type="ARBA" id="ARBA00022840"/>
    </source>
</evidence>
<keyword evidence="6" id="KW-0677">Repeat</keyword>
<dbReference type="InterPro" id="IPR013210">
    <property type="entry name" value="LRR_N_plant-typ"/>
</dbReference>
<evidence type="ECO:0000256" key="3">
    <source>
        <dbReference type="ARBA" id="ARBA00022614"/>
    </source>
</evidence>
<keyword evidence="8" id="KW-0067">ATP-binding</keyword>
<keyword evidence="3" id="KW-0433">Leucine-rich repeat</keyword>
<dbReference type="CDD" id="cd14066">
    <property type="entry name" value="STKc_IRAK"/>
    <property type="match status" value="1"/>
</dbReference>
<evidence type="ECO:0000256" key="13">
    <source>
        <dbReference type="SAM" id="Phobius"/>
    </source>
</evidence>
<dbReference type="GO" id="GO:0006952">
    <property type="term" value="P:defense response"/>
    <property type="evidence" value="ECO:0007669"/>
    <property type="project" value="UniProtKB-ARBA"/>
</dbReference>
<dbReference type="FunFam" id="1.10.510.10:FF:001387">
    <property type="entry name" value="LRR receptor-like serine/threonine-protein kinase FLS2"/>
    <property type="match status" value="1"/>
</dbReference>
<evidence type="ECO:0000256" key="7">
    <source>
        <dbReference type="ARBA" id="ARBA00022741"/>
    </source>
</evidence>
<dbReference type="EMBL" id="JARYMX010000001">
    <property type="protein sequence ID" value="KAJ9565607.1"/>
    <property type="molecule type" value="Genomic_DNA"/>
</dbReference>
<dbReference type="GO" id="GO:0005524">
    <property type="term" value="F:ATP binding"/>
    <property type="evidence" value="ECO:0007669"/>
    <property type="project" value="UniProtKB-KW"/>
</dbReference>
<keyword evidence="5 14" id="KW-0732">Signal</keyword>
<dbReference type="FunFam" id="3.80.10.10:FF:000233">
    <property type="entry name" value="Leucine-rich repeat receptor-like protein kinase TDR"/>
    <property type="match status" value="1"/>
</dbReference>
<feature type="chain" id="PRO_5041205701" description="Protein kinase domain-containing protein" evidence="14">
    <location>
        <begin position="25"/>
        <end position="1162"/>
    </location>
</feature>
<dbReference type="InterPro" id="IPR051716">
    <property type="entry name" value="Plant_RL_S/T_kinase"/>
</dbReference>
<evidence type="ECO:0000256" key="10">
    <source>
        <dbReference type="ARBA" id="ARBA00023136"/>
    </source>
</evidence>
<feature type="domain" description="Protein kinase" evidence="15">
    <location>
        <begin position="871"/>
        <end position="1158"/>
    </location>
</feature>
<dbReference type="Proteomes" id="UP001172457">
    <property type="component" value="Chromosome 1"/>
</dbReference>
<reference evidence="16" key="1">
    <citation type="submission" date="2023-03" db="EMBL/GenBank/DDBJ databases">
        <title>Chromosome-scale reference genome and RAD-based genetic map of yellow starthistle (Centaurea solstitialis) reveal putative structural variation and QTLs associated with invader traits.</title>
        <authorList>
            <person name="Reatini B."/>
            <person name="Cang F.A."/>
            <person name="Jiang Q."/>
            <person name="Mckibben M.T.W."/>
            <person name="Barker M.S."/>
            <person name="Rieseberg L.H."/>
            <person name="Dlugosch K.M."/>
        </authorList>
    </citation>
    <scope>NUCLEOTIDE SEQUENCE</scope>
    <source>
        <strain evidence="16">CAN-66</strain>
        <tissue evidence="16">Leaf</tissue>
    </source>
</reference>
<comment type="caution">
    <text evidence="16">The sequence shown here is derived from an EMBL/GenBank/DDBJ whole genome shotgun (WGS) entry which is preliminary data.</text>
</comment>
<name>A0AA38WLJ4_9ASTR</name>
<evidence type="ECO:0000256" key="12">
    <source>
        <dbReference type="ARBA" id="ARBA00023180"/>
    </source>
</evidence>
<organism evidence="16 17">
    <name type="scientific">Centaurea solstitialis</name>
    <name type="common">yellow star-thistle</name>
    <dbReference type="NCBI Taxonomy" id="347529"/>
    <lineage>
        <taxon>Eukaryota</taxon>
        <taxon>Viridiplantae</taxon>
        <taxon>Streptophyta</taxon>
        <taxon>Embryophyta</taxon>
        <taxon>Tracheophyta</taxon>
        <taxon>Spermatophyta</taxon>
        <taxon>Magnoliopsida</taxon>
        <taxon>eudicotyledons</taxon>
        <taxon>Gunneridae</taxon>
        <taxon>Pentapetalae</taxon>
        <taxon>asterids</taxon>
        <taxon>campanulids</taxon>
        <taxon>Asterales</taxon>
        <taxon>Asteraceae</taxon>
        <taxon>Carduoideae</taxon>
        <taxon>Cardueae</taxon>
        <taxon>Centaureinae</taxon>
        <taxon>Centaurea</taxon>
    </lineage>
</organism>
<evidence type="ECO:0000313" key="16">
    <source>
        <dbReference type="EMBL" id="KAJ9565607.1"/>
    </source>
</evidence>
<keyword evidence="17" id="KW-1185">Reference proteome</keyword>
<dbReference type="SUPFAM" id="SSF56112">
    <property type="entry name" value="Protein kinase-like (PK-like)"/>
    <property type="match status" value="1"/>
</dbReference>
<dbReference type="GO" id="GO:0004672">
    <property type="term" value="F:protein kinase activity"/>
    <property type="evidence" value="ECO:0007669"/>
    <property type="project" value="InterPro"/>
</dbReference>
<dbReference type="InterPro" id="IPR032675">
    <property type="entry name" value="LRR_dom_sf"/>
</dbReference>
<evidence type="ECO:0000256" key="4">
    <source>
        <dbReference type="ARBA" id="ARBA00022692"/>
    </source>
</evidence>